<dbReference type="SUPFAM" id="SSF117892">
    <property type="entry name" value="Band 7/SPFH domain"/>
    <property type="match status" value="1"/>
</dbReference>
<dbReference type="InterPro" id="IPR001972">
    <property type="entry name" value="Stomatin_HflK_fam"/>
</dbReference>
<evidence type="ECO:0000313" key="3">
    <source>
        <dbReference type="EMBL" id="KAJ3260625.1"/>
    </source>
</evidence>
<dbReference type="Proteomes" id="UP001210925">
    <property type="component" value="Unassembled WGS sequence"/>
</dbReference>
<dbReference type="Pfam" id="PF01145">
    <property type="entry name" value="Band_7"/>
    <property type="match status" value="1"/>
</dbReference>
<dbReference type="AlphaFoldDB" id="A0AAD5Y5Z2"/>
<evidence type="ECO:0000313" key="4">
    <source>
        <dbReference type="Proteomes" id="UP001210925"/>
    </source>
</evidence>
<dbReference type="FunFam" id="3.30.479.30:FF:000004">
    <property type="entry name" value="Putative membrane protease family, stomatin"/>
    <property type="match status" value="1"/>
</dbReference>
<organism evidence="3 4">
    <name type="scientific">Boothiomyces macroporosus</name>
    <dbReference type="NCBI Taxonomy" id="261099"/>
    <lineage>
        <taxon>Eukaryota</taxon>
        <taxon>Fungi</taxon>
        <taxon>Fungi incertae sedis</taxon>
        <taxon>Chytridiomycota</taxon>
        <taxon>Chytridiomycota incertae sedis</taxon>
        <taxon>Chytridiomycetes</taxon>
        <taxon>Rhizophydiales</taxon>
        <taxon>Terramycetaceae</taxon>
        <taxon>Boothiomyces</taxon>
    </lineage>
</organism>
<dbReference type="GO" id="GO:0005886">
    <property type="term" value="C:plasma membrane"/>
    <property type="evidence" value="ECO:0007669"/>
    <property type="project" value="InterPro"/>
</dbReference>
<protein>
    <recommendedName>
        <fullName evidence="2">Band 7 domain-containing protein</fullName>
    </recommendedName>
</protein>
<evidence type="ECO:0000259" key="2">
    <source>
        <dbReference type="SMART" id="SM00244"/>
    </source>
</evidence>
<proteinExistence type="inferred from homology"/>
<comment type="caution">
    <text evidence="3">The sequence shown here is derived from an EMBL/GenBank/DDBJ whole genome shotgun (WGS) entry which is preliminary data.</text>
</comment>
<keyword evidence="4" id="KW-1185">Reference proteome</keyword>
<evidence type="ECO:0000256" key="1">
    <source>
        <dbReference type="ARBA" id="ARBA00008164"/>
    </source>
</evidence>
<dbReference type="InterPro" id="IPR036013">
    <property type="entry name" value="Band_7/SPFH_dom_sf"/>
</dbReference>
<dbReference type="EMBL" id="JADGKB010000010">
    <property type="protein sequence ID" value="KAJ3260625.1"/>
    <property type="molecule type" value="Genomic_DNA"/>
</dbReference>
<sequence length="280" mass="31459">MPGQYQYPPPQQQQVYPMAPMSTQPAPFRRIQQSYAVEVPYNAGSDRCYEVPQGTVGLIKKFGKFIRSVDPGLYQLNPFCEKMQLIDVRQRVQDCPRQTILTKDNVSIDIDSVLYWDILDPYIAAYLVIDVQKALIDRTLTTLRMVLGNRTLQDTVEHRETIAQEIRDVIDSVAESWGVKVESILIKDVILGPELLQSMSAAASQRRIGDSKIIAAQAEVNAAKLMRQASDILNSPAAMQIRFLETLQTMSKTPGTKIIFMPPNDSAVTVKGAMIYDHLK</sequence>
<name>A0AAD5Y5Z2_9FUNG</name>
<accession>A0AAD5Y5Z2</accession>
<dbReference type="PRINTS" id="PR00721">
    <property type="entry name" value="STOMATIN"/>
</dbReference>
<dbReference type="PANTHER" id="PTHR10264:SF19">
    <property type="entry name" value="AT06885P-RELATED"/>
    <property type="match status" value="1"/>
</dbReference>
<dbReference type="InterPro" id="IPR001107">
    <property type="entry name" value="Band_7"/>
</dbReference>
<dbReference type="Gene3D" id="3.30.479.30">
    <property type="entry name" value="Band 7 domain"/>
    <property type="match status" value="1"/>
</dbReference>
<reference evidence="3" key="1">
    <citation type="submission" date="2020-05" db="EMBL/GenBank/DDBJ databases">
        <title>Phylogenomic resolution of chytrid fungi.</title>
        <authorList>
            <person name="Stajich J.E."/>
            <person name="Amses K."/>
            <person name="Simmons R."/>
            <person name="Seto K."/>
            <person name="Myers J."/>
            <person name="Bonds A."/>
            <person name="Quandt C.A."/>
            <person name="Barry K."/>
            <person name="Liu P."/>
            <person name="Grigoriev I."/>
            <person name="Longcore J.E."/>
            <person name="James T.Y."/>
        </authorList>
    </citation>
    <scope>NUCLEOTIDE SEQUENCE</scope>
    <source>
        <strain evidence="3">PLAUS21</strain>
    </source>
</reference>
<dbReference type="PANTHER" id="PTHR10264">
    <property type="entry name" value="BAND 7 PROTEIN-RELATED"/>
    <property type="match status" value="1"/>
</dbReference>
<comment type="similarity">
    <text evidence="1">Belongs to the band 7/mec-2 family.</text>
</comment>
<feature type="domain" description="Band 7" evidence="2">
    <location>
        <begin position="46"/>
        <end position="203"/>
    </location>
</feature>
<dbReference type="GO" id="GO:0098552">
    <property type="term" value="C:side of membrane"/>
    <property type="evidence" value="ECO:0007669"/>
    <property type="project" value="UniProtKB-ARBA"/>
</dbReference>
<dbReference type="SMART" id="SM00244">
    <property type="entry name" value="PHB"/>
    <property type="match status" value="1"/>
</dbReference>
<dbReference type="CDD" id="cd13437">
    <property type="entry name" value="SPFH_alloslipin"/>
    <property type="match status" value="1"/>
</dbReference>
<dbReference type="InterPro" id="IPR043202">
    <property type="entry name" value="Band-7_stomatin-like"/>
</dbReference>
<dbReference type="Gene3D" id="6.10.250.2090">
    <property type="match status" value="1"/>
</dbReference>
<gene>
    <name evidence="3" type="ORF">HK103_000235</name>
</gene>